<name>A0A174H0D0_9FIRM</name>
<keyword evidence="1" id="KW-0812">Transmembrane</keyword>
<sequence>MKKRREFSNFGFSTILLTFSMICIVTFSALAFVTANSDYKLSKRVADNNSSYYRACENVWDEISQIDAILASTYEGSPDKAAYYEAIKTALSYNDTAINKNLAENESNGKVTGLTYTITCTVSDTQTLTVKLDINYPVHRQDAFYKIKQWKLNTDTAFEENDTLNLIGGN</sequence>
<keyword evidence="1" id="KW-1133">Transmembrane helix</keyword>
<dbReference type="EMBL" id="CYYW01000032">
    <property type="protein sequence ID" value="CUO66867.1"/>
    <property type="molecule type" value="Genomic_DNA"/>
</dbReference>
<proteinExistence type="predicted"/>
<dbReference type="RefSeq" id="WP_055225074.1">
    <property type="nucleotide sequence ID" value="NZ_CYYW01000032.1"/>
</dbReference>
<gene>
    <name evidence="2" type="ORF">ERS852417_02820</name>
</gene>
<dbReference type="Proteomes" id="UP000095384">
    <property type="component" value="Unassembled WGS sequence"/>
</dbReference>
<accession>A0A174H0D0</accession>
<evidence type="ECO:0000256" key="1">
    <source>
        <dbReference type="SAM" id="Phobius"/>
    </source>
</evidence>
<evidence type="ECO:0000313" key="2">
    <source>
        <dbReference type="EMBL" id="CUO66867.1"/>
    </source>
</evidence>
<protein>
    <submittedName>
        <fullName evidence="2">Uncharacterized protein</fullName>
    </submittedName>
</protein>
<evidence type="ECO:0000313" key="3">
    <source>
        <dbReference type="Proteomes" id="UP000095384"/>
    </source>
</evidence>
<feature type="transmembrane region" description="Helical" evidence="1">
    <location>
        <begin position="12"/>
        <end position="33"/>
    </location>
</feature>
<organism evidence="2 3">
    <name type="scientific">Agathobacter rectalis</name>
    <dbReference type="NCBI Taxonomy" id="39491"/>
    <lineage>
        <taxon>Bacteria</taxon>
        <taxon>Bacillati</taxon>
        <taxon>Bacillota</taxon>
        <taxon>Clostridia</taxon>
        <taxon>Lachnospirales</taxon>
        <taxon>Lachnospiraceae</taxon>
        <taxon>Agathobacter</taxon>
    </lineage>
</organism>
<keyword evidence="1" id="KW-0472">Membrane</keyword>
<dbReference type="AlphaFoldDB" id="A0A174H0D0"/>
<reference evidence="2 3" key="1">
    <citation type="submission" date="2015-09" db="EMBL/GenBank/DDBJ databases">
        <authorList>
            <consortium name="Pathogen Informatics"/>
        </authorList>
    </citation>
    <scope>NUCLEOTIDE SEQUENCE [LARGE SCALE GENOMIC DNA]</scope>
    <source>
        <strain evidence="2 3">2789STDY5608860</strain>
    </source>
</reference>